<evidence type="ECO:0000313" key="1">
    <source>
        <dbReference type="EMBL" id="KAG5463775.1"/>
    </source>
</evidence>
<dbReference type="EMBL" id="JAEFCI010000096">
    <property type="protein sequence ID" value="KAG5463775.1"/>
    <property type="molecule type" value="Genomic_DNA"/>
</dbReference>
<gene>
    <name evidence="1" type="ORF">BJ554DRAFT_800</name>
</gene>
<keyword evidence="2" id="KW-1185">Reference proteome</keyword>
<dbReference type="AlphaFoldDB" id="A0A8H8DMH7"/>
<evidence type="ECO:0000313" key="2">
    <source>
        <dbReference type="Proteomes" id="UP000673691"/>
    </source>
</evidence>
<comment type="caution">
    <text evidence="1">The sequence shown here is derived from an EMBL/GenBank/DDBJ whole genome shotgun (WGS) entry which is preliminary data.</text>
</comment>
<reference evidence="1 2" key="1">
    <citation type="journal article" name="Sci. Rep.">
        <title>Genome-scale phylogenetic analyses confirm Olpidium as the closest living zoosporic fungus to the non-flagellated, terrestrial fungi.</title>
        <authorList>
            <person name="Chang Y."/>
            <person name="Rochon D."/>
            <person name="Sekimoto S."/>
            <person name="Wang Y."/>
            <person name="Chovatia M."/>
            <person name="Sandor L."/>
            <person name="Salamov A."/>
            <person name="Grigoriev I.V."/>
            <person name="Stajich J.E."/>
            <person name="Spatafora J.W."/>
        </authorList>
    </citation>
    <scope>NUCLEOTIDE SEQUENCE [LARGE SCALE GENOMIC DNA]</scope>
    <source>
        <strain evidence="1">S191</strain>
    </source>
</reference>
<sequence>YNREYPSFPASGWLKAAPHGPNAEAADRAAASREAAGRIFCMFGGFTEDETRRAELVNIPTAVDGPPFIPRAASGTDAANRVMQAGGYGTSARPGLALATQAKKVVPPRSQSPLHTPPPPLPFFCCGRPSRTFVGFFTRTLGGASECAAVFTFCFVFRGKQIVADMGHFGHRYGSLDCAWETAEPPE</sequence>
<proteinExistence type="predicted"/>
<feature type="non-terminal residue" evidence="1">
    <location>
        <position position="1"/>
    </location>
</feature>
<organism evidence="1 2">
    <name type="scientific">Olpidium bornovanus</name>
    <dbReference type="NCBI Taxonomy" id="278681"/>
    <lineage>
        <taxon>Eukaryota</taxon>
        <taxon>Fungi</taxon>
        <taxon>Fungi incertae sedis</taxon>
        <taxon>Olpidiomycota</taxon>
        <taxon>Olpidiomycotina</taxon>
        <taxon>Olpidiomycetes</taxon>
        <taxon>Olpidiales</taxon>
        <taxon>Olpidiaceae</taxon>
        <taxon>Olpidium</taxon>
    </lineage>
</organism>
<accession>A0A8H8DMH7</accession>
<name>A0A8H8DMH7_9FUNG</name>
<dbReference type="Proteomes" id="UP000673691">
    <property type="component" value="Unassembled WGS sequence"/>
</dbReference>
<protein>
    <submittedName>
        <fullName evidence="1">Uncharacterized protein</fullName>
    </submittedName>
</protein>